<evidence type="ECO:0008006" key="4">
    <source>
        <dbReference type="Google" id="ProtNLM"/>
    </source>
</evidence>
<dbReference type="GO" id="GO:0016491">
    <property type="term" value="F:oxidoreductase activity"/>
    <property type="evidence" value="ECO:0007669"/>
    <property type="project" value="InterPro"/>
</dbReference>
<accession>A0A9P1HBZ8</accession>
<dbReference type="InterPro" id="IPR036812">
    <property type="entry name" value="NAD(P)_OxRdtase_dom_sf"/>
</dbReference>
<organism evidence="2 3">
    <name type="scientific">Parascedosporium putredinis</name>
    <dbReference type="NCBI Taxonomy" id="1442378"/>
    <lineage>
        <taxon>Eukaryota</taxon>
        <taxon>Fungi</taxon>
        <taxon>Dikarya</taxon>
        <taxon>Ascomycota</taxon>
        <taxon>Pezizomycotina</taxon>
        <taxon>Sordariomycetes</taxon>
        <taxon>Hypocreomycetidae</taxon>
        <taxon>Microascales</taxon>
        <taxon>Microascaceae</taxon>
        <taxon>Parascedosporium</taxon>
    </lineage>
</organism>
<dbReference type="PANTHER" id="PTHR43827:SF13">
    <property type="entry name" value="ALDO_KETO REDUCTASE FAMILY PROTEIN"/>
    <property type="match status" value="1"/>
</dbReference>
<dbReference type="Proteomes" id="UP000838763">
    <property type="component" value="Unassembled WGS sequence"/>
</dbReference>
<protein>
    <recommendedName>
        <fullName evidence="4">NADP-dependent oxidoreductase domain-containing protein</fullName>
    </recommendedName>
</protein>
<feature type="compositionally biased region" description="Basic residues" evidence="1">
    <location>
        <begin position="27"/>
        <end position="52"/>
    </location>
</feature>
<dbReference type="SUPFAM" id="SSF51430">
    <property type="entry name" value="NAD(P)-linked oxidoreductase"/>
    <property type="match status" value="1"/>
</dbReference>
<comment type="caution">
    <text evidence="2">The sequence shown here is derived from an EMBL/GenBank/DDBJ whole genome shotgun (WGS) entry which is preliminary data.</text>
</comment>
<evidence type="ECO:0000256" key="1">
    <source>
        <dbReference type="SAM" id="MobiDB-lite"/>
    </source>
</evidence>
<name>A0A9P1HBZ8_9PEZI</name>
<keyword evidence="3" id="KW-1185">Reference proteome</keyword>
<dbReference type="PANTHER" id="PTHR43827">
    <property type="entry name" value="2,5-DIKETO-D-GLUCONIC ACID REDUCTASE"/>
    <property type="match status" value="1"/>
</dbReference>
<reference evidence="2" key="1">
    <citation type="submission" date="2022-11" db="EMBL/GenBank/DDBJ databases">
        <authorList>
            <person name="Scott C."/>
            <person name="Bruce N."/>
        </authorList>
    </citation>
    <scope>NUCLEOTIDE SEQUENCE</scope>
</reference>
<dbReference type="EMBL" id="CALLCH030000019">
    <property type="protein sequence ID" value="CAI4218975.1"/>
    <property type="molecule type" value="Genomic_DNA"/>
</dbReference>
<dbReference type="OrthoDB" id="416253at2759"/>
<evidence type="ECO:0000313" key="3">
    <source>
        <dbReference type="Proteomes" id="UP000838763"/>
    </source>
</evidence>
<dbReference type="Gene3D" id="3.20.20.100">
    <property type="entry name" value="NADP-dependent oxidoreductase domain"/>
    <property type="match status" value="2"/>
</dbReference>
<feature type="region of interest" description="Disordered" evidence="1">
    <location>
        <begin position="16"/>
        <end position="59"/>
    </location>
</feature>
<dbReference type="AlphaFoldDB" id="A0A9P1HBZ8"/>
<gene>
    <name evidence="2" type="ORF">PPNO1_LOCUS8546</name>
</gene>
<dbReference type="InterPro" id="IPR020471">
    <property type="entry name" value="AKR"/>
</dbReference>
<sequence length="218" mass="24665">MAPLTLQSAIKLNSGHEIPHLGYGPRRQGRGSHRLRRRLQKRSRLRRRHPQNHRQDPRSAIFFTSKVPGRGLNYADAKAQVDRTLKETGLDYIDLMLLHAPTAAPRAARARARRAGKGGVISVGQWEIHPWLPRNDIAEWCAKRNVAVEAYSPIVRGERWGEKAVVALADKYGNVTHSRILENADLYNFELTPEEVASLETKEYAPVCWDPTVSPIQD</sequence>
<proteinExistence type="predicted"/>
<evidence type="ECO:0000313" key="2">
    <source>
        <dbReference type="EMBL" id="CAI4218975.1"/>
    </source>
</evidence>